<keyword evidence="3" id="KW-0808">Transferase</keyword>
<dbReference type="GO" id="GO:0004674">
    <property type="term" value="F:protein serine/threonine kinase activity"/>
    <property type="evidence" value="ECO:0007669"/>
    <property type="project" value="UniProtKB-KW"/>
</dbReference>
<organism evidence="10">
    <name type="scientific">Echinococcus granulosus</name>
    <name type="common">Hydatid tapeworm</name>
    <dbReference type="NCBI Taxonomy" id="6210"/>
    <lineage>
        <taxon>Eukaryota</taxon>
        <taxon>Metazoa</taxon>
        <taxon>Spiralia</taxon>
        <taxon>Lophotrochozoa</taxon>
        <taxon>Platyhelminthes</taxon>
        <taxon>Cestoda</taxon>
        <taxon>Eucestoda</taxon>
        <taxon>Cyclophyllidea</taxon>
        <taxon>Taeniidae</taxon>
        <taxon>Echinococcus</taxon>
        <taxon>Echinococcus granulosus group</taxon>
    </lineage>
</organism>
<keyword evidence="4 7" id="KW-0547">Nucleotide-binding</keyword>
<dbReference type="PROSITE" id="PS00107">
    <property type="entry name" value="PROTEIN_KINASE_ATP"/>
    <property type="match status" value="1"/>
</dbReference>
<reference evidence="10 11" key="1">
    <citation type="journal article" date="2013" name="Nature">
        <title>The genomes of four tapeworm species reveal adaptations to parasitism.</title>
        <authorList>
            <person name="Tsai I.J."/>
            <person name="Zarowiecki M."/>
            <person name="Holroyd N."/>
            <person name="Garciarrubio A."/>
            <person name="Sanchez-Flores A."/>
            <person name="Brooks K.L."/>
            <person name="Tracey A."/>
            <person name="Bobes R.J."/>
            <person name="Fragoso G."/>
            <person name="Sciutto E."/>
            <person name="Aslett M."/>
            <person name="Beasley H."/>
            <person name="Bennett H.M."/>
            <person name="Cai J."/>
            <person name="Camicia F."/>
            <person name="Clark R."/>
            <person name="Cucher M."/>
            <person name="De Silva N."/>
            <person name="Day T.A."/>
            <person name="Deplazes P."/>
            <person name="Estrada K."/>
            <person name="Fernandez C."/>
            <person name="Holland P.W."/>
            <person name="Hou J."/>
            <person name="Hu S."/>
            <person name="Huckvale T."/>
            <person name="Hung S.S."/>
            <person name="Kamenetzky L."/>
            <person name="Keane J.A."/>
            <person name="Kiss F."/>
            <person name="Koziol U."/>
            <person name="Lambert O."/>
            <person name="Liu K."/>
            <person name="Luo X."/>
            <person name="Luo Y."/>
            <person name="Macchiaroli N."/>
            <person name="Nichol S."/>
            <person name="Paps J."/>
            <person name="Parkinson J."/>
            <person name="Pouchkina-Stantcheva N."/>
            <person name="Riddiford N."/>
            <person name="Rosenzvit M."/>
            <person name="Salinas G."/>
            <person name="Wasmuth J.D."/>
            <person name="Zamanian M."/>
            <person name="Zheng Y."/>
            <person name="Cai X."/>
            <person name="Soberon X."/>
            <person name="Olson P.D."/>
            <person name="Laclette J.P."/>
            <person name="Brehm K."/>
            <person name="Berriman M."/>
            <person name="Garciarrubio A."/>
            <person name="Bobes R.J."/>
            <person name="Fragoso G."/>
            <person name="Sanchez-Flores A."/>
            <person name="Estrada K."/>
            <person name="Cevallos M.A."/>
            <person name="Morett E."/>
            <person name="Gonzalez V."/>
            <person name="Portillo T."/>
            <person name="Ochoa-Leyva A."/>
            <person name="Jose M.V."/>
            <person name="Sciutto E."/>
            <person name="Landa A."/>
            <person name="Jimenez L."/>
            <person name="Valdes V."/>
            <person name="Carrero J.C."/>
            <person name="Larralde C."/>
            <person name="Morales-Montor J."/>
            <person name="Limon-Lason J."/>
            <person name="Soberon X."/>
            <person name="Laclette J.P."/>
        </authorList>
    </citation>
    <scope>NUCLEOTIDE SEQUENCE [LARGE SCALE GENOMIC DNA]</scope>
</reference>
<dbReference type="PROSITE" id="PS00108">
    <property type="entry name" value="PROTEIN_KINASE_ST"/>
    <property type="match status" value="1"/>
</dbReference>
<dbReference type="GO" id="GO:0005524">
    <property type="term" value="F:ATP binding"/>
    <property type="evidence" value="ECO:0007669"/>
    <property type="project" value="UniProtKB-UniRule"/>
</dbReference>
<dbReference type="PROSITE" id="PS50011">
    <property type="entry name" value="PROTEIN_KINASE_DOM"/>
    <property type="match status" value="1"/>
</dbReference>
<evidence type="ECO:0000256" key="3">
    <source>
        <dbReference type="ARBA" id="ARBA00022679"/>
    </source>
</evidence>
<proteinExistence type="inferred from homology"/>
<keyword evidence="1 8" id="KW-0723">Serine/threonine-protein kinase</keyword>
<keyword evidence="6 7" id="KW-0067">ATP-binding</keyword>
<sequence>MVREELHRSIVNYSICRLPGSTERRVPAFPSTPVVWYRMDSPRFSVKKFIGKGCYSMVYEVASARGNDKNELYAFKRIFLQNPSAVICAIREHHILIRLALKDYQSPFLPTLFCSFRIHGSPVFVLRRGSGFDLFDLLSRYGRLSESDARFYTSEIICGLEYLHAMRVVHLDLKPENILLSHSGHVLITDFDRSYDITRKQEPPNHDDFCGTPLFMAPEIANGIEITTKADVWSLAILMAEIVSGPVRRVSNDLNVDINRARTGYWKIRNFQRLSKALQSFFNACLKINHKERPDISGIKNLRFYKHVDWNEVGSCSVKPPHDPFDLRCSASHNERSVDPNDPLLLEAAYGEYMPSIKKGLQCTVDISGVRHLVTSLPNTKLLEEAGLTSEKIEELFADFEFSNPVLRSGGVANASQGVIDVDKLSLDAEEIEVHKPFEATGKRSRIFSVGD</sequence>
<evidence type="ECO:0000256" key="8">
    <source>
        <dbReference type="RuleBase" id="RU000304"/>
    </source>
</evidence>
<dbReference type="Gene3D" id="1.10.510.10">
    <property type="entry name" value="Transferase(Phosphotransferase) domain 1"/>
    <property type="match status" value="1"/>
</dbReference>
<dbReference type="PANTHER" id="PTHR24351">
    <property type="entry name" value="RIBOSOMAL PROTEIN S6 KINASE"/>
    <property type="match status" value="1"/>
</dbReference>
<keyword evidence="5 10" id="KW-0418">Kinase</keyword>
<protein>
    <submittedName>
        <fullName evidence="10 12">Agc family protein kinase</fullName>
    </submittedName>
</protein>
<evidence type="ECO:0000313" key="12">
    <source>
        <dbReference type="WBParaSite" id="EgrG_000811200"/>
    </source>
</evidence>
<dbReference type="InterPro" id="IPR011009">
    <property type="entry name" value="Kinase-like_dom_sf"/>
</dbReference>
<comment type="similarity">
    <text evidence="8">Belongs to the protein kinase superfamily.</text>
</comment>
<dbReference type="InterPro" id="IPR008271">
    <property type="entry name" value="Ser/Thr_kinase_AS"/>
</dbReference>
<evidence type="ECO:0000256" key="5">
    <source>
        <dbReference type="ARBA" id="ARBA00022777"/>
    </source>
</evidence>
<dbReference type="WBParaSite" id="EgrG_000811200">
    <property type="protein sequence ID" value="EgrG_000811200"/>
    <property type="gene ID" value="EgrG_000811200"/>
</dbReference>
<dbReference type="AlphaFoldDB" id="A0A068W890"/>
<feature type="domain" description="Protein kinase" evidence="9">
    <location>
        <begin position="44"/>
        <end position="305"/>
    </location>
</feature>
<name>A0A068W890_ECHGR</name>
<dbReference type="Gene3D" id="3.30.200.20">
    <property type="entry name" value="Phosphorylase Kinase, domain 1"/>
    <property type="match status" value="1"/>
</dbReference>
<evidence type="ECO:0000313" key="11">
    <source>
        <dbReference type="Proteomes" id="UP000492820"/>
    </source>
</evidence>
<dbReference type="SUPFAM" id="SSF56112">
    <property type="entry name" value="Protein kinase-like (PK-like)"/>
    <property type="match status" value="1"/>
</dbReference>
<keyword evidence="2" id="KW-0597">Phosphoprotein</keyword>
<dbReference type="EMBL" id="LK028576">
    <property type="protein sequence ID" value="CDS15702.1"/>
    <property type="molecule type" value="Genomic_DNA"/>
</dbReference>
<evidence type="ECO:0000256" key="2">
    <source>
        <dbReference type="ARBA" id="ARBA00022553"/>
    </source>
</evidence>
<accession>A0A068W890</accession>
<dbReference type="InterPro" id="IPR017441">
    <property type="entry name" value="Protein_kinase_ATP_BS"/>
</dbReference>
<evidence type="ECO:0000313" key="10">
    <source>
        <dbReference type="EMBL" id="CDS15702.1"/>
    </source>
</evidence>
<evidence type="ECO:0000259" key="9">
    <source>
        <dbReference type="PROSITE" id="PS50011"/>
    </source>
</evidence>
<dbReference type="InterPro" id="IPR000719">
    <property type="entry name" value="Prot_kinase_dom"/>
</dbReference>
<evidence type="ECO:0000256" key="1">
    <source>
        <dbReference type="ARBA" id="ARBA00022527"/>
    </source>
</evidence>
<dbReference type="SMART" id="SM00220">
    <property type="entry name" value="S_TKc"/>
    <property type="match status" value="1"/>
</dbReference>
<evidence type="ECO:0000256" key="6">
    <source>
        <dbReference type="ARBA" id="ARBA00022840"/>
    </source>
</evidence>
<feature type="binding site" evidence="7">
    <location>
        <position position="76"/>
    </location>
    <ligand>
        <name>ATP</name>
        <dbReference type="ChEBI" id="CHEBI:30616"/>
    </ligand>
</feature>
<reference evidence="10" key="2">
    <citation type="submission" date="2014-06" db="EMBL/GenBank/DDBJ databases">
        <authorList>
            <person name="Aslett M."/>
        </authorList>
    </citation>
    <scope>NUCLEOTIDE SEQUENCE</scope>
</reference>
<dbReference type="Pfam" id="PF00069">
    <property type="entry name" value="Pkinase"/>
    <property type="match status" value="1"/>
</dbReference>
<evidence type="ECO:0000256" key="4">
    <source>
        <dbReference type="ARBA" id="ARBA00022741"/>
    </source>
</evidence>
<dbReference type="Proteomes" id="UP000492820">
    <property type="component" value="Unassembled WGS sequence"/>
</dbReference>
<reference evidence="12" key="3">
    <citation type="submission" date="2020-10" db="UniProtKB">
        <authorList>
            <consortium name="WormBaseParasite"/>
        </authorList>
    </citation>
    <scope>IDENTIFICATION</scope>
</reference>
<dbReference type="OrthoDB" id="4062651at2759"/>
<gene>
    <name evidence="10" type="ORF">EgrG_000811200</name>
</gene>
<evidence type="ECO:0000256" key="7">
    <source>
        <dbReference type="PROSITE-ProRule" id="PRU10141"/>
    </source>
</evidence>